<name>A0A8S9KGL0_BRACR</name>
<dbReference type="AlphaFoldDB" id="A0A8S9KGL0"/>
<dbReference type="EMBL" id="QGKY02000164">
    <property type="protein sequence ID" value="KAF2592563.1"/>
    <property type="molecule type" value="Genomic_DNA"/>
</dbReference>
<protein>
    <submittedName>
        <fullName evidence="2">Uncharacterized protein</fullName>
    </submittedName>
</protein>
<sequence length="59" mass="6930">MAIENKSGRFAHIRVRSLLLTQRARVRRHCLLQPRVSPEHGYLHRQTPPRDPQARSATY</sequence>
<reference evidence="2" key="1">
    <citation type="submission" date="2019-12" db="EMBL/GenBank/DDBJ databases">
        <title>Genome sequencing and annotation of Brassica cretica.</title>
        <authorList>
            <person name="Studholme D.J."/>
            <person name="Sarris P.F."/>
        </authorList>
    </citation>
    <scope>NUCLEOTIDE SEQUENCE</scope>
    <source>
        <strain evidence="2">PFS-102/07</strain>
        <tissue evidence="2">Leaf</tissue>
    </source>
</reference>
<feature type="region of interest" description="Disordered" evidence="1">
    <location>
        <begin position="35"/>
        <end position="59"/>
    </location>
</feature>
<evidence type="ECO:0000256" key="1">
    <source>
        <dbReference type="SAM" id="MobiDB-lite"/>
    </source>
</evidence>
<proteinExistence type="predicted"/>
<gene>
    <name evidence="2" type="ORF">F2Q70_00045767</name>
</gene>
<organism evidence="2">
    <name type="scientific">Brassica cretica</name>
    <name type="common">Mustard</name>
    <dbReference type="NCBI Taxonomy" id="69181"/>
    <lineage>
        <taxon>Eukaryota</taxon>
        <taxon>Viridiplantae</taxon>
        <taxon>Streptophyta</taxon>
        <taxon>Embryophyta</taxon>
        <taxon>Tracheophyta</taxon>
        <taxon>Spermatophyta</taxon>
        <taxon>Magnoliopsida</taxon>
        <taxon>eudicotyledons</taxon>
        <taxon>Gunneridae</taxon>
        <taxon>Pentapetalae</taxon>
        <taxon>rosids</taxon>
        <taxon>malvids</taxon>
        <taxon>Brassicales</taxon>
        <taxon>Brassicaceae</taxon>
        <taxon>Brassiceae</taxon>
        <taxon>Brassica</taxon>
    </lineage>
</organism>
<comment type="caution">
    <text evidence="2">The sequence shown here is derived from an EMBL/GenBank/DDBJ whole genome shotgun (WGS) entry which is preliminary data.</text>
</comment>
<accession>A0A8S9KGL0</accession>
<evidence type="ECO:0000313" key="2">
    <source>
        <dbReference type="EMBL" id="KAF2592563.1"/>
    </source>
</evidence>